<gene>
    <name evidence="2" type="ORF">A2Z67_02760</name>
</gene>
<reference evidence="2 3" key="1">
    <citation type="journal article" date="2016" name="Nat. Commun.">
        <title>Thousands of microbial genomes shed light on interconnected biogeochemical processes in an aquifer system.</title>
        <authorList>
            <person name="Anantharaman K."/>
            <person name="Brown C.T."/>
            <person name="Hug L.A."/>
            <person name="Sharon I."/>
            <person name="Castelle C.J."/>
            <person name="Probst A.J."/>
            <person name="Thomas B.C."/>
            <person name="Singh A."/>
            <person name="Wilkins M.J."/>
            <person name="Karaoz U."/>
            <person name="Brodie E.L."/>
            <person name="Williams K.H."/>
            <person name="Hubbard S.S."/>
            <person name="Banfield J.F."/>
        </authorList>
    </citation>
    <scope>NUCLEOTIDE SEQUENCE [LARGE SCALE GENOMIC DNA]</scope>
</reference>
<keyword evidence="1" id="KW-0812">Transmembrane</keyword>
<keyword evidence="1" id="KW-1133">Transmembrane helix</keyword>
<feature type="transmembrane region" description="Helical" evidence="1">
    <location>
        <begin position="69"/>
        <end position="88"/>
    </location>
</feature>
<dbReference type="EMBL" id="MGFQ01000007">
    <property type="protein sequence ID" value="OGM10500.1"/>
    <property type="molecule type" value="Genomic_DNA"/>
</dbReference>
<protein>
    <submittedName>
        <fullName evidence="2">Uncharacterized protein</fullName>
    </submittedName>
</protein>
<name>A0A1F7X5Y4_9BACT</name>
<accession>A0A1F7X5Y4</accession>
<evidence type="ECO:0000313" key="2">
    <source>
        <dbReference type="EMBL" id="OGM10500.1"/>
    </source>
</evidence>
<keyword evidence="1" id="KW-0472">Membrane</keyword>
<dbReference type="AlphaFoldDB" id="A0A1F7X5Y4"/>
<sequence length="95" mass="10785">MENKEERNMATPISKENFNKISDPSLKMDITFEYILDMYELLCKKEIDCETRLDACGKRFGKLENRKKLDTSISGLMGIVGGFVYAVLKGIIGKV</sequence>
<proteinExistence type="predicted"/>
<organism evidence="2 3">
    <name type="scientific">Candidatus Woesebacteria bacterium RBG_13_36_22</name>
    <dbReference type="NCBI Taxonomy" id="1802478"/>
    <lineage>
        <taxon>Bacteria</taxon>
        <taxon>Candidatus Woeseibacteriota</taxon>
    </lineage>
</organism>
<dbReference type="Proteomes" id="UP000176939">
    <property type="component" value="Unassembled WGS sequence"/>
</dbReference>
<evidence type="ECO:0000256" key="1">
    <source>
        <dbReference type="SAM" id="Phobius"/>
    </source>
</evidence>
<evidence type="ECO:0000313" key="3">
    <source>
        <dbReference type="Proteomes" id="UP000176939"/>
    </source>
</evidence>
<comment type="caution">
    <text evidence="2">The sequence shown here is derived from an EMBL/GenBank/DDBJ whole genome shotgun (WGS) entry which is preliminary data.</text>
</comment>